<proteinExistence type="predicted"/>
<dbReference type="Pfam" id="PF19837">
    <property type="entry name" value="DUF6316"/>
    <property type="match status" value="1"/>
</dbReference>
<evidence type="ECO:0000259" key="1">
    <source>
        <dbReference type="Pfam" id="PF19837"/>
    </source>
</evidence>
<feature type="domain" description="DUF6316" evidence="1">
    <location>
        <begin position="4"/>
        <end position="55"/>
    </location>
</feature>
<evidence type="ECO:0000313" key="3">
    <source>
        <dbReference type="Proteomes" id="UP000035057"/>
    </source>
</evidence>
<dbReference type="EMBL" id="ANIE01000009">
    <property type="protein sequence ID" value="KEF30264.1"/>
    <property type="molecule type" value="Genomic_DNA"/>
</dbReference>
<protein>
    <recommendedName>
        <fullName evidence="1">DUF6316 domain-containing protein</fullName>
    </recommendedName>
</protein>
<dbReference type="PATRIC" id="fig|1137280.3.peg.3258"/>
<evidence type="ECO:0000313" key="2">
    <source>
        <dbReference type="EMBL" id="KEF30264.1"/>
    </source>
</evidence>
<dbReference type="InterPro" id="IPR045630">
    <property type="entry name" value="DUF6316"/>
</dbReference>
<name>A0A072MXW6_9GAMM</name>
<gene>
    <name evidence="2" type="ORF">D777_03440</name>
</gene>
<dbReference type="OrthoDB" id="6199386at2"/>
<dbReference type="Proteomes" id="UP000035057">
    <property type="component" value="Unassembled WGS sequence"/>
</dbReference>
<comment type="caution">
    <text evidence="2">The sequence shown here is derived from an EMBL/GenBank/DDBJ whole genome shotgun (WGS) entry which is preliminary data.</text>
</comment>
<reference evidence="2 3" key="1">
    <citation type="submission" date="2012-12" db="EMBL/GenBank/DDBJ databases">
        <title>Genome assembly of Marinobacter sp. AK21.</title>
        <authorList>
            <person name="Khatri I."/>
            <person name="Kumar R."/>
            <person name="Vaidya B."/>
            <person name="Subramanian S."/>
            <person name="Pinnaka A."/>
        </authorList>
    </citation>
    <scope>NUCLEOTIDE SEQUENCE [LARGE SCALE GENOMIC DNA]</scope>
    <source>
        <strain evidence="2 3">AK21</strain>
    </source>
</reference>
<organism evidence="2 3">
    <name type="scientific">Marinobacter nitratireducens</name>
    <dbReference type="NCBI Taxonomy" id="1137280"/>
    <lineage>
        <taxon>Bacteria</taxon>
        <taxon>Pseudomonadati</taxon>
        <taxon>Pseudomonadota</taxon>
        <taxon>Gammaproteobacteria</taxon>
        <taxon>Pseudomonadales</taxon>
        <taxon>Marinobacteraceae</taxon>
        <taxon>Marinobacter</taxon>
    </lineage>
</organism>
<keyword evidence="3" id="KW-1185">Reference proteome</keyword>
<dbReference type="RefSeq" id="WP_036134244.1">
    <property type="nucleotide sequence ID" value="NZ_ANIE01000009.1"/>
</dbReference>
<dbReference type="AlphaFoldDB" id="A0A072MXW6"/>
<sequence length="64" mass="7521">MGVRKGEADQSWFRSDRFSVVNGQWFFQTREGSMEGPFDSIHEAEMELLLYLRHVEDHLFGKVS</sequence>
<accession>A0A072MXW6</accession>